<protein>
    <recommendedName>
        <fullName evidence="3">Addiction module component, TIGR02574 family</fullName>
    </recommendedName>
</protein>
<proteinExistence type="predicted"/>
<sequence length="80" mass="9576">MTIRDKKQDILQKLQSTTDEQLIEEIYELLYPNEAIKNIPISDLPDDLQVKINRALDDYRNGRYITHEQMKQKVKQWLTS</sequence>
<name>A0A5J5IJL3_9BACT</name>
<comment type="caution">
    <text evidence="1">The sequence shown here is derived from an EMBL/GenBank/DDBJ whole genome shotgun (WGS) entry which is preliminary data.</text>
</comment>
<dbReference type="Proteomes" id="UP000326903">
    <property type="component" value="Unassembled WGS sequence"/>
</dbReference>
<keyword evidence="2" id="KW-1185">Reference proteome</keyword>
<dbReference type="RefSeq" id="WP_150412757.1">
    <property type="nucleotide sequence ID" value="NZ_VYQF01000001.1"/>
</dbReference>
<dbReference type="EMBL" id="VYQF01000001">
    <property type="protein sequence ID" value="KAA9040698.1"/>
    <property type="molecule type" value="Genomic_DNA"/>
</dbReference>
<reference evidence="1 2" key="1">
    <citation type="submission" date="2019-09" db="EMBL/GenBank/DDBJ databases">
        <title>Draft genome sequence of Ginsengibacter sp. BR5-29.</title>
        <authorList>
            <person name="Im W.-T."/>
        </authorList>
    </citation>
    <scope>NUCLEOTIDE SEQUENCE [LARGE SCALE GENOMIC DNA]</scope>
    <source>
        <strain evidence="1 2">BR5-29</strain>
    </source>
</reference>
<accession>A0A5J5IJL3</accession>
<evidence type="ECO:0000313" key="1">
    <source>
        <dbReference type="EMBL" id="KAA9040698.1"/>
    </source>
</evidence>
<gene>
    <name evidence="1" type="ORF">FW778_01260</name>
</gene>
<organism evidence="1 2">
    <name type="scientific">Ginsengibacter hankyongi</name>
    <dbReference type="NCBI Taxonomy" id="2607284"/>
    <lineage>
        <taxon>Bacteria</taxon>
        <taxon>Pseudomonadati</taxon>
        <taxon>Bacteroidota</taxon>
        <taxon>Chitinophagia</taxon>
        <taxon>Chitinophagales</taxon>
        <taxon>Chitinophagaceae</taxon>
        <taxon>Ginsengibacter</taxon>
    </lineage>
</organism>
<evidence type="ECO:0000313" key="2">
    <source>
        <dbReference type="Proteomes" id="UP000326903"/>
    </source>
</evidence>
<dbReference type="AlphaFoldDB" id="A0A5J5IJL3"/>
<evidence type="ECO:0008006" key="3">
    <source>
        <dbReference type="Google" id="ProtNLM"/>
    </source>
</evidence>